<gene>
    <name evidence="4" type="primary">PtUGT-71like</name>
    <name evidence="5" type="synonym">PtIGS2</name>
</gene>
<reference evidence="4" key="1">
    <citation type="submission" date="2017-11" db="EMBL/GenBank/DDBJ databases">
        <title>cDNA cloning and characterization of UDP-glucosyltransferase from Polygonum tinctorium.</title>
        <authorList>
            <person name="Inoue S."/>
            <person name="Morita R."/>
            <person name="Kuwata K."/>
            <person name="Minami Y."/>
        </authorList>
    </citation>
    <scope>NUCLEOTIDE SEQUENCE</scope>
</reference>
<protein>
    <submittedName>
        <fullName evidence="5">Indican synthase 2</fullName>
    </submittedName>
</protein>
<dbReference type="AlphaFoldDB" id="A0A2Z5UHQ8"/>
<dbReference type="EMBL" id="LC334049">
    <property type="protein sequence ID" value="BBB06427.1"/>
    <property type="molecule type" value="mRNA"/>
</dbReference>
<evidence type="ECO:0000256" key="1">
    <source>
        <dbReference type="ARBA" id="ARBA00009995"/>
    </source>
</evidence>
<dbReference type="FunFam" id="3.40.50.2000:FF:000056">
    <property type="entry name" value="Glycosyltransferase"/>
    <property type="match status" value="1"/>
</dbReference>
<dbReference type="PANTHER" id="PTHR48048">
    <property type="entry name" value="GLYCOSYLTRANSFERASE"/>
    <property type="match status" value="1"/>
</dbReference>
<evidence type="ECO:0000256" key="3">
    <source>
        <dbReference type="SAM" id="MobiDB-lite"/>
    </source>
</evidence>
<evidence type="ECO:0000256" key="2">
    <source>
        <dbReference type="ARBA" id="ARBA00022679"/>
    </source>
</evidence>
<dbReference type="Gene3D" id="3.40.50.2000">
    <property type="entry name" value="Glycogen Phosphorylase B"/>
    <property type="match status" value="2"/>
</dbReference>
<dbReference type="SUPFAM" id="SSF53756">
    <property type="entry name" value="UDP-Glycosyltransferase/glycogen phosphorylase"/>
    <property type="match status" value="1"/>
</dbReference>
<dbReference type="Pfam" id="PF00201">
    <property type="entry name" value="UDPGT"/>
    <property type="match status" value="1"/>
</dbReference>
<evidence type="ECO:0000313" key="4">
    <source>
        <dbReference type="EMBL" id="BBB06427.1"/>
    </source>
</evidence>
<dbReference type="GO" id="GO:0035251">
    <property type="term" value="F:UDP-glucosyltransferase activity"/>
    <property type="evidence" value="ECO:0007669"/>
    <property type="project" value="InterPro"/>
</dbReference>
<accession>A0A2Z5UHQ8</accession>
<evidence type="ECO:0000313" key="5">
    <source>
        <dbReference type="EMBL" id="BDH72952.1"/>
    </source>
</evidence>
<dbReference type="InterPro" id="IPR050481">
    <property type="entry name" value="UDP-glycosyltransf_plant"/>
</dbReference>
<proteinExistence type="evidence at transcript level"/>
<feature type="region of interest" description="Disordered" evidence="3">
    <location>
        <begin position="46"/>
        <end position="66"/>
    </location>
</feature>
<feature type="compositionally biased region" description="Low complexity" evidence="3">
    <location>
        <begin position="46"/>
        <end position="65"/>
    </location>
</feature>
<comment type="similarity">
    <text evidence="1">Belongs to the UDP-glycosyltransferase family.</text>
</comment>
<dbReference type="EMBL" id="LC702897">
    <property type="protein sequence ID" value="BDH72952.1"/>
    <property type="molecule type" value="mRNA"/>
</dbReference>
<name>A0A2Z5UHQ8_9CARY</name>
<dbReference type="InterPro" id="IPR002213">
    <property type="entry name" value="UDP_glucos_trans"/>
</dbReference>
<dbReference type="PANTHER" id="PTHR48048:SF45">
    <property type="entry name" value="GLYCOSYLTRANSFERASE"/>
    <property type="match status" value="1"/>
</dbReference>
<sequence length="497" mass="54308">MKKAHLVFIPSPGVGHLVSAVEFSRRLLARDARLSITILAMTSPFPTSTSLPQTTSTPSTDSNSPGEPHYIFLPQADLPPKEVLENSMEEYISKFAASHSHHVRTALLTLQESSLDRVRFHLVVDMFCTSLIDVGKDLGIPSYLFLTSGAAFLSLLLHLPERFLRTGVPRFDESEPEIAISGFQNPVPSSALPEFAFNTSGYTALMSHANKLEETNGLIINTFAELEPFAIKSLREVYDELAAGTESEIKIQRFRPPLFTVGPVLDLKGQARRPGDASQESKIMKWLDTQPEASVVFLCFGSVGAFSEEQAKEIANGLTQSGQRFLWSLRKKTTTGAKRPMEYTDAELKGVLPKEFWGAVEGGRGLVCGWAPQAEILAHKAIGSFVSHCGWNSTLESVWFGKPIVAWPLYAEQPSNAFELVNELGLAAAWLGYGGKPGDLVTADEVERAVRSVMDSDNPVRSRAKEMSEASKSALLNGGSSFDSIGCLMRKIIGDEL</sequence>
<organism evidence="4">
    <name type="scientific">Persicaria tinctoria</name>
    <dbReference type="NCBI Taxonomy" id="96455"/>
    <lineage>
        <taxon>Eukaryota</taxon>
        <taxon>Viridiplantae</taxon>
        <taxon>Streptophyta</taxon>
        <taxon>Embryophyta</taxon>
        <taxon>Tracheophyta</taxon>
        <taxon>Spermatophyta</taxon>
        <taxon>Magnoliopsida</taxon>
        <taxon>eudicotyledons</taxon>
        <taxon>Gunneridae</taxon>
        <taxon>Pentapetalae</taxon>
        <taxon>Caryophyllales</taxon>
        <taxon>Polygonaceae</taxon>
        <taxon>Polygonoideae</taxon>
        <taxon>Persicarieae</taxon>
        <taxon>Persicaria</taxon>
    </lineage>
</organism>
<keyword evidence="2" id="KW-0808">Transferase</keyword>
<dbReference type="CDD" id="cd03784">
    <property type="entry name" value="GT1_Gtf-like"/>
    <property type="match status" value="1"/>
</dbReference>